<keyword evidence="4" id="KW-1185">Reference proteome</keyword>
<dbReference type="InterPro" id="IPR000326">
    <property type="entry name" value="PAP2/HPO"/>
</dbReference>
<protein>
    <recommendedName>
        <fullName evidence="1">Acid phosphatase</fullName>
        <ecNumber evidence="1">3.1.3.2</ecNumber>
    </recommendedName>
</protein>
<dbReference type="Pfam" id="PF01569">
    <property type="entry name" value="PAP2"/>
    <property type="match status" value="1"/>
</dbReference>
<keyword evidence="1" id="KW-0378">Hydrolase</keyword>
<evidence type="ECO:0000313" key="4">
    <source>
        <dbReference type="Proteomes" id="UP000291822"/>
    </source>
</evidence>
<dbReference type="SUPFAM" id="SSF48317">
    <property type="entry name" value="Acid phosphatase/Vanadium-dependent haloperoxidase"/>
    <property type="match status" value="1"/>
</dbReference>
<dbReference type="Gene3D" id="1.20.144.10">
    <property type="entry name" value="Phosphatidic acid phosphatase type 2/haloperoxidase"/>
    <property type="match status" value="1"/>
</dbReference>
<dbReference type="CDD" id="cd03397">
    <property type="entry name" value="PAP2_acid_phosphatase"/>
    <property type="match status" value="1"/>
</dbReference>
<dbReference type="Proteomes" id="UP000291822">
    <property type="component" value="Unassembled WGS sequence"/>
</dbReference>
<dbReference type="InterPro" id="IPR001011">
    <property type="entry name" value="Acid_Pase_classA_bac"/>
</dbReference>
<dbReference type="InterPro" id="IPR036938">
    <property type="entry name" value="PAP2/HPO_sf"/>
</dbReference>
<dbReference type="GO" id="GO:0003993">
    <property type="term" value="F:acid phosphatase activity"/>
    <property type="evidence" value="ECO:0007669"/>
    <property type="project" value="UniProtKB-EC"/>
</dbReference>
<dbReference type="EC" id="3.1.3.2" evidence="1"/>
<comment type="similarity">
    <text evidence="1">Belongs to the class A bacterial acid phosphatase family.</text>
</comment>
<evidence type="ECO:0000259" key="2">
    <source>
        <dbReference type="SMART" id="SM00014"/>
    </source>
</evidence>
<dbReference type="GO" id="GO:0030288">
    <property type="term" value="C:outer membrane-bounded periplasmic space"/>
    <property type="evidence" value="ECO:0007669"/>
    <property type="project" value="InterPro"/>
</dbReference>
<evidence type="ECO:0000313" key="3">
    <source>
        <dbReference type="EMBL" id="TCI08246.1"/>
    </source>
</evidence>
<organism evidence="3 4">
    <name type="scientific">Dyella soli</name>
    <dbReference type="NCBI Taxonomy" id="522319"/>
    <lineage>
        <taxon>Bacteria</taxon>
        <taxon>Pseudomonadati</taxon>
        <taxon>Pseudomonadota</taxon>
        <taxon>Gammaproteobacteria</taxon>
        <taxon>Lysobacterales</taxon>
        <taxon>Rhodanobacteraceae</taxon>
        <taxon>Dyella</taxon>
    </lineage>
</organism>
<comment type="catalytic activity">
    <reaction evidence="1">
        <text>a phosphate monoester + H2O = an alcohol + phosphate</text>
        <dbReference type="Rhea" id="RHEA:15017"/>
        <dbReference type="ChEBI" id="CHEBI:15377"/>
        <dbReference type="ChEBI" id="CHEBI:30879"/>
        <dbReference type="ChEBI" id="CHEBI:43474"/>
        <dbReference type="ChEBI" id="CHEBI:67140"/>
        <dbReference type="EC" id="3.1.3.2"/>
    </reaction>
</comment>
<sequence>MRVTSTVCLGGNGMTHARATIRTMGLGLCVLALGACTATSPKPAETTQNGRPPGYLAEPTQLTMAEVLPAAPQAGSVRYEADREVFRQTRKLEGSPRWALATSDVKTDIPDMLQDFSCSVGVSLDSARLPRLTQVLKRVEVDTDRITGPAKKTNQRLRPFLIDEGNICQAKDRLKNSFDYPSGHSTWGWTVGTVLSELAPDRITPIMLRARSYAESRVVCGAHNLSAIQMGMLNGATIMMRVQMEPAYQADIAAAKKELDAVRASSAPMPEGQCKAERALITPVPY</sequence>
<gene>
    <name evidence="3" type="ORF">EZM97_26765</name>
</gene>
<accession>A0A4R0YPF1</accession>
<proteinExistence type="inferred from homology"/>
<evidence type="ECO:0000256" key="1">
    <source>
        <dbReference type="PIRNR" id="PIRNR000897"/>
    </source>
</evidence>
<name>A0A4R0YPF1_9GAMM</name>
<reference evidence="3 4" key="1">
    <citation type="submission" date="2019-02" db="EMBL/GenBank/DDBJ databases">
        <title>Dyella amyloliquefaciens sp. nov., isolated from forest soil.</title>
        <authorList>
            <person name="Gao Z.-H."/>
            <person name="Qiu L.-H."/>
        </authorList>
    </citation>
    <scope>NUCLEOTIDE SEQUENCE [LARGE SCALE GENOMIC DNA]</scope>
    <source>
        <strain evidence="3 4">KACC 12747</strain>
    </source>
</reference>
<comment type="caution">
    <text evidence="3">The sequence shown here is derived from an EMBL/GenBank/DDBJ whole genome shotgun (WGS) entry which is preliminary data.</text>
</comment>
<dbReference type="AlphaFoldDB" id="A0A4R0YPF1"/>
<dbReference type="PRINTS" id="PR00483">
    <property type="entry name" value="BACPHPHTASE"/>
</dbReference>
<dbReference type="SMART" id="SM00014">
    <property type="entry name" value="acidPPc"/>
    <property type="match status" value="1"/>
</dbReference>
<dbReference type="PIRSF" id="PIRSF000897">
    <property type="entry name" value="Acid_Ptase_ClsA"/>
    <property type="match status" value="1"/>
</dbReference>
<dbReference type="EMBL" id="SJTG01000004">
    <property type="protein sequence ID" value="TCI08246.1"/>
    <property type="molecule type" value="Genomic_DNA"/>
</dbReference>
<feature type="domain" description="Phosphatidic acid phosphatase type 2/haloperoxidase" evidence="2">
    <location>
        <begin position="130"/>
        <end position="243"/>
    </location>
</feature>